<sequence>MGSLFKNRPEDVMMTADGDLHGMFTKEKGMIGSHCCDIIVSDNLLRRSKVMDYLPAWVSPMTCRRIETLLGKTTGVDKHRVDRQVGAAAGYK</sequence>
<organism evidence="1 2">
    <name type="scientific">Salix purpurea</name>
    <name type="common">Purple osier willow</name>
    <dbReference type="NCBI Taxonomy" id="77065"/>
    <lineage>
        <taxon>Eukaryota</taxon>
        <taxon>Viridiplantae</taxon>
        <taxon>Streptophyta</taxon>
        <taxon>Embryophyta</taxon>
        <taxon>Tracheophyta</taxon>
        <taxon>Spermatophyta</taxon>
        <taxon>Magnoliopsida</taxon>
        <taxon>eudicotyledons</taxon>
        <taxon>Gunneridae</taxon>
        <taxon>Pentapetalae</taxon>
        <taxon>rosids</taxon>
        <taxon>fabids</taxon>
        <taxon>Malpighiales</taxon>
        <taxon>Salicaceae</taxon>
        <taxon>Saliceae</taxon>
        <taxon>Salix</taxon>
    </lineage>
</organism>
<accession>A0A9Q0VUK9</accession>
<dbReference type="Proteomes" id="UP001151532">
    <property type="component" value="Chromosome 16"/>
</dbReference>
<evidence type="ECO:0000313" key="2">
    <source>
        <dbReference type="Proteomes" id="UP001151532"/>
    </source>
</evidence>
<dbReference type="AlphaFoldDB" id="A0A9Q0VUK9"/>
<protein>
    <submittedName>
        <fullName evidence="1">Uncharacterized protein</fullName>
    </submittedName>
</protein>
<keyword evidence="2" id="KW-1185">Reference proteome</keyword>
<name>A0A9Q0VUK9_SALPP</name>
<reference evidence="1" key="1">
    <citation type="submission" date="2022-11" db="EMBL/GenBank/DDBJ databases">
        <authorList>
            <person name="Hyden B.L."/>
            <person name="Feng K."/>
            <person name="Yates T."/>
            <person name="Jawdy S."/>
            <person name="Smart L.B."/>
            <person name="Muchero W."/>
        </authorList>
    </citation>
    <scope>NUCLEOTIDE SEQUENCE</scope>
    <source>
        <tissue evidence="1">Shoot tip</tissue>
    </source>
</reference>
<gene>
    <name evidence="1" type="ORF">OIU79_027672</name>
</gene>
<dbReference type="EMBL" id="JAPFFK010000007">
    <property type="protein sequence ID" value="KAJ6755102.1"/>
    <property type="molecule type" value="Genomic_DNA"/>
</dbReference>
<proteinExistence type="predicted"/>
<evidence type="ECO:0000313" key="1">
    <source>
        <dbReference type="EMBL" id="KAJ6755102.1"/>
    </source>
</evidence>
<reference evidence="1" key="2">
    <citation type="journal article" date="2023" name="Int. J. Mol. Sci.">
        <title>De Novo Assembly and Annotation of 11 Diverse Shrub Willow (Salix) Genomes Reveals Novel Gene Organization in Sex-Linked Regions.</title>
        <authorList>
            <person name="Hyden B."/>
            <person name="Feng K."/>
            <person name="Yates T.B."/>
            <person name="Jawdy S."/>
            <person name="Cereghino C."/>
            <person name="Smart L.B."/>
            <person name="Muchero W."/>
        </authorList>
    </citation>
    <scope>NUCLEOTIDE SEQUENCE</scope>
    <source>
        <tissue evidence="1">Shoot tip</tissue>
    </source>
</reference>
<comment type="caution">
    <text evidence="1">The sequence shown here is derived from an EMBL/GenBank/DDBJ whole genome shotgun (WGS) entry which is preliminary data.</text>
</comment>